<accession>A0A1X6YYM5</accession>
<dbReference type="AlphaFoldDB" id="A0A1X6YYM5"/>
<feature type="transmembrane region" description="Helical" evidence="1">
    <location>
        <begin position="46"/>
        <end position="68"/>
    </location>
</feature>
<name>A0A1X6YYM5_9RHOB</name>
<feature type="transmembrane region" description="Helical" evidence="1">
    <location>
        <begin position="133"/>
        <end position="155"/>
    </location>
</feature>
<feature type="transmembrane region" description="Helical" evidence="1">
    <location>
        <begin position="106"/>
        <end position="127"/>
    </location>
</feature>
<keyword evidence="3" id="KW-1185">Reference proteome</keyword>
<evidence type="ECO:0008006" key="4">
    <source>
        <dbReference type="Google" id="ProtNLM"/>
    </source>
</evidence>
<organism evidence="2 3">
    <name type="scientific">Roseovarius albus</name>
    <dbReference type="NCBI Taxonomy" id="1247867"/>
    <lineage>
        <taxon>Bacteria</taxon>
        <taxon>Pseudomonadati</taxon>
        <taxon>Pseudomonadota</taxon>
        <taxon>Alphaproteobacteria</taxon>
        <taxon>Rhodobacterales</taxon>
        <taxon>Roseobacteraceae</taxon>
        <taxon>Roseovarius</taxon>
    </lineage>
</organism>
<reference evidence="2 3" key="1">
    <citation type="submission" date="2017-03" db="EMBL/GenBank/DDBJ databases">
        <authorList>
            <person name="Afonso C.L."/>
            <person name="Miller P.J."/>
            <person name="Scott M.A."/>
            <person name="Spackman E."/>
            <person name="Goraichik I."/>
            <person name="Dimitrov K.M."/>
            <person name="Suarez D.L."/>
            <person name="Swayne D.E."/>
        </authorList>
    </citation>
    <scope>NUCLEOTIDE SEQUENCE [LARGE SCALE GENOMIC DNA]</scope>
    <source>
        <strain evidence="2 3">CECT 7450</strain>
    </source>
</reference>
<proteinExistence type="predicted"/>
<feature type="transmembrane region" description="Helical" evidence="1">
    <location>
        <begin position="175"/>
        <end position="193"/>
    </location>
</feature>
<sequence length="202" mass="23272">MDFHTSQGWESRCVSAKNVGHSVGDLKVDWYSRVFELIDMRSFSNLWFWISLAVLWSTTSHWVLGVPWDMAMRAKRKTTEQNVADFEDVVRANVNRIIYIIEESGIFLVGFVFFILTFLCLAGFVYLNELSQALFLLAFPMSLVGLLTMRTAFIIRDNELRGDELIKRLQGHRQITQLLGVIAIFVTAMWGMWQNLSHSIIG</sequence>
<protein>
    <recommendedName>
        <fullName evidence="4">Component of SufBCD complex</fullName>
    </recommendedName>
</protein>
<dbReference type="EMBL" id="FWFX01000004">
    <property type="protein sequence ID" value="SLN34692.1"/>
    <property type="molecule type" value="Genomic_DNA"/>
</dbReference>
<keyword evidence="1" id="KW-0812">Transmembrane</keyword>
<keyword evidence="1" id="KW-0472">Membrane</keyword>
<evidence type="ECO:0000313" key="3">
    <source>
        <dbReference type="Proteomes" id="UP000193061"/>
    </source>
</evidence>
<keyword evidence="1" id="KW-1133">Transmembrane helix</keyword>
<evidence type="ECO:0000256" key="1">
    <source>
        <dbReference type="SAM" id="Phobius"/>
    </source>
</evidence>
<dbReference type="Proteomes" id="UP000193061">
    <property type="component" value="Unassembled WGS sequence"/>
</dbReference>
<evidence type="ECO:0000313" key="2">
    <source>
        <dbReference type="EMBL" id="SLN34692.1"/>
    </source>
</evidence>
<gene>
    <name evidence="2" type="ORF">ROA7450_01593</name>
</gene>